<dbReference type="EMBL" id="JAMQBK010000137">
    <property type="protein sequence ID" value="MCM2375176.1"/>
    <property type="molecule type" value="Genomic_DNA"/>
</dbReference>
<evidence type="ECO:0000313" key="1">
    <source>
        <dbReference type="EMBL" id="MCM2375176.1"/>
    </source>
</evidence>
<sequence length="365" mass="42950">MRHLPRDHTQTMDQQPTLIILVCYFGRLPSLFNVFLKSCGYNPSICWRIITDDRTPYDFPSNVQPVYIEFGDVQKRFQRHFDFRISLNYPYKLCDFRPAFGLAFDDLVEGFDFWGHSDIDMINGDIRKFLTREIFELHDKVLGFGHMAFYRNTDEVNSAFAANCRFGRKSSSYRLDQLGVLGQKWHSEWANSAAAYERSTQPVHQIIFSNDKYCHFDEWNVRAYGINDLLLDIGKRVYDGREFANLHIPVGHFELSRLTSVASQRPGTPCVFLFKQGQLLRIIAENEELTFDEFLYLHIQKRPMKNNLVGELPDSYLIIPNCFIPVPKELTFKRVKQLGKRCRFYPEYVKFKIRNIKAKLLEKFS</sequence>
<proteinExistence type="predicted"/>
<accession>A0ABT0UGS1</accession>
<name>A0ABT0UGS1_9BACT</name>
<comment type="caution">
    <text evidence="1">The sequence shown here is derived from an EMBL/GenBank/DDBJ whole genome shotgun (WGS) entry which is preliminary data.</text>
</comment>
<organism evidence="1 2">
    <name type="scientific">Aporhodopirellula aestuarii</name>
    <dbReference type="NCBI Taxonomy" id="2950107"/>
    <lineage>
        <taxon>Bacteria</taxon>
        <taxon>Pseudomonadati</taxon>
        <taxon>Planctomycetota</taxon>
        <taxon>Planctomycetia</taxon>
        <taxon>Pirellulales</taxon>
        <taxon>Pirellulaceae</taxon>
        <taxon>Aporhodopirellula</taxon>
    </lineage>
</organism>
<protein>
    <submittedName>
        <fullName evidence="1">Uncharacterized protein</fullName>
    </submittedName>
</protein>
<gene>
    <name evidence="1" type="ORF">NB063_31520</name>
</gene>
<reference evidence="1 2" key="1">
    <citation type="journal article" date="2022" name="Syst. Appl. Microbiol.">
        <title>Rhodopirellula aestuarii sp. nov., a novel member of the genus Rhodopirellula isolated from brackish sediments collected in the Tagus River estuary, Portugal.</title>
        <authorList>
            <person name="Vitorino I.R."/>
            <person name="Klimek D."/>
            <person name="Calusinska M."/>
            <person name="Lobo-da-Cunha A."/>
            <person name="Vasconcelos V."/>
            <person name="Lage O.M."/>
        </authorList>
    </citation>
    <scope>NUCLEOTIDE SEQUENCE [LARGE SCALE GENOMIC DNA]</scope>
    <source>
        <strain evidence="1 2">ICT_H3.1</strain>
    </source>
</reference>
<dbReference type="Proteomes" id="UP001202961">
    <property type="component" value="Unassembled WGS sequence"/>
</dbReference>
<keyword evidence="2" id="KW-1185">Reference proteome</keyword>
<dbReference type="InterPro" id="IPR046733">
    <property type="entry name" value="DUF6625"/>
</dbReference>
<dbReference type="Pfam" id="PF20330">
    <property type="entry name" value="DUF6625"/>
    <property type="match status" value="2"/>
</dbReference>
<evidence type="ECO:0000313" key="2">
    <source>
        <dbReference type="Proteomes" id="UP001202961"/>
    </source>
</evidence>